<feature type="region of interest" description="Disordered" evidence="1">
    <location>
        <begin position="118"/>
        <end position="199"/>
    </location>
</feature>
<keyword evidence="4" id="KW-1185">Reference proteome</keyword>
<dbReference type="Proteomes" id="UP001472677">
    <property type="component" value="Unassembled WGS sequence"/>
</dbReference>
<dbReference type="Pfam" id="PF26130">
    <property type="entry name" value="PB1-like"/>
    <property type="match status" value="1"/>
</dbReference>
<organism evidence="3 4">
    <name type="scientific">Hibiscus sabdariffa</name>
    <name type="common">roselle</name>
    <dbReference type="NCBI Taxonomy" id="183260"/>
    <lineage>
        <taxon>Eukaryota</taxon>
        <taxon>Viridiplantae</taxon>
        <taxon>Streptophyta</taxon>
        <taxon>Embryophyta</taxon>
        <taxon>Tracheophyta</taxon>
        <taxon>Spermatophyta</taxon>
        <taxon>Magnoliopsida</taxon>
        <taxon>eudicotyledons</taxon>
        <taxon>Gunneridae</taxon>
        <taxon>Pentapetalae</taxon>
        <taxon>rosids</taxon>
        <taxon>malvids</taxon>
        <taxon>Malvales</taxon>
        <taxon>Malvaceae</taxon>
        <taxon>Malvoideae</taxon>
        <taxon>Hibiscus</taxon>
    </lineage>
</organism>
<evidence type="ECO:0000313" key="4">
    <source>
        <dbReference type="Proteomes" id="UP001472677"/>
    </source>
</evidence>
<comment type="caution">
    <text evidence="3">The sequence shown here is derived from an EMBL/GenBank/DDBJ whole genome shotgun (WGS) entry which is preliminary data.</text>
</comment>
<reference evidence="3 4" key="1">
    <citation type="journal article" date="2024" name="G3 (Bethesda)">
        <title>Genome assembly of Hibiscus sabdariffa L. provides insights into metabolisms of medicinal natural products.</title>
        <authorList>
            <person name="Kim T."/>
        </authorList>
    </citation>
    <scope>NUCLEOTIDE SEQUENCE [LARGE SCALE GENOMIC DNA]</scope>
    <source>
        <strain evidence="3">TK-2024</strain>
        <tissue evidence="3">Old leaves</tissue>
    </source>
</reference>
<feature type="compositionally biased region" description="Acidic residues" evidence="1">
    <location>
        <begin position="123"/>
        <end position="166"/>
    </location>
</feature>
<evidence type="ECO:0000313" key="3">
    <source>
        <dbReference type="EMBL" id="KAK8593794.1"/>
    </source>
</evidence>
<gene>
    <name evidence="3" type="ORF">V6N12_045868</name>
</gene>
<feature type="domain" description="PB1-like" evidence="2">
    <location>
        <begin position="29"/>
        <end position="109"/>
    </location>
</feature>
<accession>A0ABR2G4M4</accession>
<proteinExistence type="predicted"/>
<evidence type="ECO:0000256" key="1">
    <source>
        <dbReference type="SAM" id="MobiDB-lite"/>
    </source>
</evidence>
<name>A0ABR2G4M4_9ROSI</name>
<sequence>MRRKRDSEKKTTLKWLRFVANKGNRMWYTTRSLLYTGQFIDYFDNCDVDEMRIFEVIGMVESLGLTYTMKMYWLVSDNPFQVKPLSSDKDVLEMLSKLPRDHYVHIYLEEVKPYQFKPASFEPNDEPSVEENLVEPETNDNIDQEPSAEENIGEPSDDSNGEENFVEPETYNNVDEEHSAEENIGEPSDDGNVVGSNSD</sequence>
<dbReference type="InterPro" id="IPR058594">
    <property type="entry name" value="PB1-like_dom_pln"/>
</dbReference>
<protein>
    <recommendedName>
        <fullName evidence="2">PB1-like domain-containing protein</fullName>
    </recommendedName>
</protein>
<evidence type="ECO:0000259" key="2">
    <source>
        <dbReference type="Pfam" id="PF26130"/>
    </source>
</evidence>
<dbReference type="EMBL" id="JBBPBM010000003">
    <property type="protein sequence ID" value="KAK8593794.1"/>
    <property type="molecule type" value="Genomic_DNA"/>
</dbReference>